<dbReference type="NCBIfam" id="NF003661">
    <property type="entry name" value="PRK05291.1-3"/>
    <property type="match status" value="1"/>
</dbReference>
<evidence type="ECO:0000256" key="5">
    <source>
        <dbReference type="ARBA" id="ARBA00023134"/>
    </source>
</evidence>
<dbReference type="InterPro" id="IPR018948">
    <property type="entry name" value="GTP-bd_TrmE_N"/>
</dbReference>
<comment type="caution">
    <text evidence="6">Lacks conserved residue(s) required for the propagation of feature annotation.</text>
</comment>
<dbReference type="InterPro" id="IPR005225">
    <property type="entry name" value="Small_GTP-bd"/>
</dbReference>
<feature type="binding site" evidence="6">
    <location>
        <position position="228"/>
    </location>
    <ligand>
        <name>Mg(2+)</name>
        <dbReference type="ChEBI" id="CHEBI:18420"/>
    </ligand>
</feature>
<dbReference type="Pfam" id="PF10396">
    <property type="entry name" value="TrmE_N"/>
    <property type="match status" value="1"/>
</dbReference>
<dbReference type="NCBIfam" id="TIGR00231">
    <property type="entry name" value="small_GTP"/>
    <property type="match status" value="1"/>
</dbReference>
<evidence type="ECO:0000256" key="2">
    <source>
        <dbReference type="ARBA" id="ARBA00022694"/>
    </source>
</evidence>
<dbReference type="Gene3D" id="3.40.50.300">
    <property type="entry name" value="P-loop containing nucleotide triphosphate hydrolases"/>
    <property type="match status" value="1"/>
</dbReference>
<dbReference type="PATRIC" id="fig|270498.16.peg.1013"/>
<keyword evidence="6" id="KW-0460">Magnesium</keyword>
<dbReference type="CDD" id="cd14858">
    <property type="entry name" value="TrmE_N"/>
    <property type="match status" value="1"/>
</dbReference>
<dbReference type="SUPFAM" id="SSF52540">
    <property type="entry name" value="P-loop containing nucleoside triphosphate hydrolases"/>
    <property type="match status" value="1"/>
</dbReference>
<keyword evidence="6" id="KW-0963">Cytoplasm</keyword>
<feature type="binding site" evidence="6">
    <location>
        <position position="22"/>
    </location>
    <ligand>
        <name>(6S)-5-formyl-5,6,7,8-tetrahydrofolate</name>
        <dbReference type="ChEBI" id="CHEBI:57457"/>
    </ligand>
</feature>
<dbReference type="AlphaFoldDB" id="A0A0M2NLR5"/>
<feature type="binding site" evidence="6">
    <location>
        <position position="249"/>
    </location>
    <ligand>
        <name>Mg(2+)</name>
        <dbReference type="ChEBI" id="CHEBI:18420"/>
    </ligand>
</feature>
<dbReference type="CDD" id="cd04164">
    <property type="entry name" value="trmE"/>
    <property type="match status" value="1"/>
</dbReference>
<dbReference type="InterPro" id="IPR027368">
    <property type="entry name" value="MnmE_dom2"/>
</dbReference>
<sequence>MVSDTIAAVATPAGTGGVAVIRISGANAKDVLQRVFPRDDYVPGQMYYGSIKKDGQLLDMVLAVFFRAPRSYTGEDTAELHCHGSAVGVENILRYVMECGARPAQPGEFTRRAFLNGKMDLSQAEAVCDFISASSQAGAKASLGQLTGRLRERVVEFQDVLTDALAQVEAAVEYPEEDLETEITQDIRPVLVRLKKDIAHLADTFASGQIAKEGLYVAIAGKPNVGKSSLLNALTNMDRAIVADIPGTTRDTIEQSFTVEGIRINLTDTAGIRRTNDFIEKQGVERSEKAINESKLVIFMLDAGLEITEEDQFVFKTLKNSQVDVIVVLNKLDASERLSEEAVKMEFGDVHPVRISAKTGLGIDELKKRIVDYAHMDQTAQEGILITNERHRHALDRAAEQMGDALDALDAGMDMDCVTIDLNGAWTSLGEITGKTVSEEIIDRIFTKFCLGK</sequence>
<keyword evidence="6" id="KW-0378">Hydrolase</keyword>
<dbReference type="HAMAP" id="MF_00379">
    <property type="entry name" value="GTPase_MnmE"/>
    <property type="match status" value="1"/>
</dbReference>
<dbReference type="GO" id="GO:0005829">
    <property type="term" value="C:cytosol"/>
    <property type="evidence" value="ECO:0007669"/>
    <property type="project" value="TreeGrafter"/>
</dbReference>
<feature type="binding site" evidence="6">
    <location>
        <position position="118"/>
    </location>
    <ligand>
        <name>(6S)-5-formyl-5,6,7,8-tetrahydrofolate</name>
        <dbReference type="ChEBI" id="CHEBI:57457"/>
    </ligand>
</feature>
<dbReference type="EMBL" id="LAYJ01000088">
    <property type="protein sequence ID" value="KKI51185.1"/>
    <property type="molecule type" value="Genomic_DNA"/>
</dbReference>
<dbReference type="Proteomes" id="UP000034076">
    <property type="component" value="Unassembled WGS sequence"/>
</dbReference>
<evidence type="ECO:0000256" key="1">
    <source>
        <dbReference type="ARBA" id="ARBA00011043"/>
    </source>
</evidence>
<feature type="binding site" evidence="6">
    <location>
        <begin position="268"/>
        <end position="271"/>
    </location>
    <ligand>
        <name>GTP</name>
        <dbReference type="ChEBI" id="CHEBI:37565"/>
    </ligand>
</feature>
<feature type="binding site" evidence="6">
    <location>
        <position position="453"/>
    </location>
    <ligand>
        <name>(6S)-5-formyl-5,6,7,8-tetrahydrofolate</name>
        <dbReference type="ChEBI" id="CHEBI:57457"/>
    </ligand>
</feature>
<keyword evidence="10" id="KW-1185">Reference proteome</keyword>
<dbReference type="GO" id="GO:0002098">
    <property type="term" value="P:tRNA wobble uridine modification"/>
    <property type="evidence" value="ECO:0007669"/>
    <property type="project" value="TreeGrafter"/>
</dbReference>
<dbReference type="InterPro" id="IPR027266">
    <property type="entry name" value="TrmE/GcvT-like"/>
</dbReference>
<dbReference type="PROSITE" id="PS51709">
    <property type="entry name" value="G_TRME"/>
    <property type="match status" value="1"/>
</dbReference>
<protein>
    <recommendedName>
        <fullName evidence="6">tRNA modification GTPase MnmE</fullName>
        <ecNumber evidence="6">3.6.-.-</ecNumber>
    </recommendedName>
</protein>
<dbReference type="InterPro" id="IPR031168">
    <property type="entry name" value="G_TrmE"/>
</dbReference>
<dbReference type="GO" id="GO:0046872">
    <property type="term" value="F:metal ion binding"/>
    <property type="evidence" value="ECO:0007669"/>
    <property type="project" value="UniProtKB-KW"/>
</dbReference>
<feature type="binding site" evidence="6">
    <location>
        <begin position="224"/>
        <end position="229"/>
    </location>
    <ligand>
        <name>GTP</name>
        <dbReference type="ChEBI" id="CHEBI:37565"/>
    </ligand>
</feature>
<evidence type="ECO:0000256" key="4">
    <source>
        <dbReference type="ARBA" id="ARBA00022958"/>
    </source>
</evidence>
<dbReference type="Pfam" id="PF12631">
    <property type="entry name" value="MnmE_helical"/>
    <property type="match status" value="1"/>
</dbReference>
<keyword evidence="6" id="KW-0479">Metal-binding</keyword>
<proteinExistence type="inferred from homology"/>
<evidence type="ECO:0000256" key="3">
    <source>
        <dbReference type="ARBA" id="ARBA00022741"/>
    </source>
</evidence>
<dbReference type="Pfam" id="PF01926">
    <property type="entry name" value="MMR_HSR1"/>
    <property type="match status" value="1"/>
</dbReference>
<dbReference type="RefSeq" id="WP_046443423.1">
    <property type="nucleotide sequence ID" value="NZ_LAYJ01000088.1"/>
</dbReference>
<dbReference type="EC" id="3.6.-.-" evidence="6"/>
<dbReference type="GO" id="GO:0005525">
    <property type="term" value="F:GTP binding"/>
    <property type="evidence" value="ECO:0007669"/>
    <property type="project" value="UniProtKB-UniRule"/>
</dbReference>
<keyword evidence="4 6" id="KW-0630">Potassium</keyword>
<dbReference type="GO" id="GO:0030488">
    <property type="term" value="P:tRNA methylation"/>
    <property type="evidence" value="ECO:0007669"/>
    <property type="project" value="TreeGrafter"/>
</dbReference>
<comment type="subcellular location">
    <subcellularLocation>
        <location evidence="6">Cytoplasm</location>
    </subcellularLocation>
</comment>
<evidence type="ECO:0000259" key="8">
    <source>
        <dbReference type="PROSITE" id="PS51709"/>
    </source>
</evidence>
<name>A0A0M2NLR5_9FIRM</name>
<evidence type="ECO:0000313" key="10">
    <source>
        <dbReference type="Proteomes" id="UP000034076"/>
    </source>
</evidence>
<dbReference type="InterPro" id="IPR025867">
    <property type="entry name" value="MnmE_helical"/>
</dbReference>
<reference evidence="9 10" key="1">
    <citation type="submission" date="2015-04" db="EMBL/GenBank/DDBJ databases">
        <title>Draft genome sequence of bacteremic isolate Catabacter hongkongensis type strain HKU16T.</title>
        <authorList>
            <person name="Lau S.K."/>
            <person name="Teng J.L."/>
            <person name="Huang Y."/>
            <person name="Curreem S.O."/>
            <person name="Tsui S.K."/>
            <person name="Woo P.C."/>
        </authorList>
    </citation>
    <scope>NUCLEOTIDE SEQUENCE [LARGE SCALE GENOMIC DNA]</scope>
    <source>
        <strain evidence="9 10">HKU16</strain>
    </source>
</reference>
<comment type="caution">
    <text evidence="9">The sequence shown here is derived from an EMBL/GenBank/DDBJ whole genome shotgun (WGS) entry which is preliminary data.</text>
</comment>
<dbReference type="InterPro" id="IPR004520">
    <property type="entry name" value="GTPase_MnmE"/>
</dbReference>
<dbReference type="PANTHER" id="PTHR42714:SF2">
    <property type="entry name" value="TRNA MODIFICATION GTPASE GTPBP3, MITOCHONDRIAL"/>
    <property type="match status" value="1"/>
</dbReference>
<evidence type="ECO:0000313" key="9">
    <source>
        <dbReference type="EMBL" id="KKI51185.1"/>
    </source>
</evidence>
<comment type="function">
    <text evidence="6">Exhibits a very high intrinsic GTPase hydrolysis rate. Involved in the addition of a carboxymethylaminomethyl (cmnm) group at the wobble position (U34) of certain tRNAs, forming tRNA-cmnm(5)s(2)U34.</text>
</comment>
<dbReference type="PANTHER" id="PTHR42714">
    <property type="entry name" value="TRNA MODIFICATION GTPASE GTPBP3"/>
    <property type="match status" value="1"/>
</dbReference>
<comment type="cofactor">
    <cofactor evidence="6">
        <name>K(+)</name>
        <dbReference type="ChEBI" id="CHEBI:29103"/>
    </cofactor>
    <text evidence="6">Binds 1 potassium ion per subunit.</text>
</comment>
<comment type="similarity">
    <text evidence="1 6 7">Belongs to the TRAFAC class TrmE-Era-EngA-EngB-Septin-like GTPase superfamily. TrmE GTPase family.</text>
</comment>
<accession>A0A0M2NLR5</accession>
<dbReference type="InterPro" id="IPR027417">
    <property type="entry name" value="P-loop_NTPase"/>
</dbReference>
<feature type="domain" description="TrmE-type G" evidence="8">
    <location>
        <begin position="214"/>
        <end position="375"/>
    </location>
</feature>
<dbReference type="FunFam" id="3.40.50.300:FF:000494">
    <property type="entry name" value="tRNA modification GTPase MnmE"/>
    <property type="match status" value="1"/>
</dbReference>
<dbReference type="NCBIfam" id="TIGR00450">
    <property type="entry name" value="mnmE_trmE_thdF"/>
    <property type="match status" value="1"/>
</dbReference>
<evidence type="ECO:0000256" key="7">
    <source>
        <dbReference type="RuleBase" id="RU003313"/>
    </source>
</evidence>
<keyword evidence="5 6" id="KW-0342">GTP-binding</keyword>
<gene>
    <name evidence="6" type="primary">mnmE</name>
    <name evidence="6" type="synonym">trmE</name>
    <name evidence="9" type="ORF">CHK_1572</name>
</gene>
<dbReference type="GO" id="GO:0003924">
    <property type="term" value="F:GTPase activity"/>
    <property type="evidence" value="ECO:0007669"/>
    <property type="project" value="UniProtKB-UniRule"/>
</dbReference>
<dbReference type="Gene3D" id="1.20.120.430">
    <property type="entry name" value="tRNA modification GTPase MnmE domain 2"/>
    <property type="match status" value="1"/>
</dbReference>
<dbReference type="InterPro" id="IPR006073">
    <property type="entry name" value="GTP-bd"/>
</dbReference>
<organism evidence="9 10">
    <name type="scientific">Christensenella hongkongensis</name>
    <dbReference type="NCBI Taxonomy" id="270498"/>
    <lineage>
        <taxon>Bacteria</taxon>
        <taxon>Bacillati</taxon>
        <taxon>Bacillota</taxon>
        <taxon>Clostridia</taxon>
        <taxon>Christensenellales</taxon>
        <taxon>Christensenellaceae</taxon>
        <taxon>Christensenella</taxon>
    </lineage>
</organism>
<evidence type="ECO:0000256" key="6">
    <source>
        <dbReference type="HAMAP-Rule" id="MF_00379"/>
    </source>
</evidence>
<keyword evidence="2 6" id="KW-0819">tRNA processing</keyword>
<keyword evidence="3 6" id="KW-0547">Nucleotide-binding</keyword>
<dbReference type="Gene3D" id="3.30.1360.120">
    <property type="entry name" value="Probable tRNA modification gtpase trme, domain 1"/>
    <property type="match status" value="1"/>
</dbReference>
<comment type="subunit">
    <text evidence="6">Homodimer. Heterotetramer of two MnmE and two MnmG subunits.</text>
</comment>
<feature type="binding site" evidence="6">
    <location>
        <position position="79"/>
    </location>
    <ligand>
        <name>(6S)-5-formyl-5,6,7,8-tetrahydrofolate</name>
        <dbReference type="ChEBI" id="CHEBI:57457"/>
    </ligand>
</feature>
<dbReference type="STRING" id="270498.CHK_1572"/>
<feature type="binding site" evidence="6">
    <location>
        <begin position="243"/>
        <end position="249"/>
    </location>
    <ligand>
        <name>GTP</name>
        <dbReference type="ChEBI" id="CHEBI:37565"/>
    </ligand>
</feature>